<feature type="transmembrane region" description="Helical" evidence="1">
    <location>
        <begin position="227"/>
        <end position="246"/>
    </location>
</feature>
<dbReference type="Pfam" id="PF14093">
    <property type="entry name" value="DUF4271"/>
    <property type="match status" value="1"/>
</dbReference>
<feature type="chain" id="PRO_5011639683" description="DUF4271 domain-containing protein" evidence="2">
    <location>
        <begin position="26"/>
        <end position="393"/>
    </location>
</feature>
<dbReference type="Proteomes" id="UP000199532">
    <property type="component" value="Unassembled WGS sequence"/>
</dbReference>
<sequence length="393" mass="45704">MKSIHSLLFLVVITALLFAGTAARGAEKALPPEQFFPVYDYQNDWLVYSNQYKNYVPFSKGINEGTRSVSLYVDLLKNRRYFLLVKAENESYLFLEGALQKKLLKDEWLELNIDSLFRIYKKEELLLSVYGNAGIEDKSVLICNKKQQDYVGSLEKTASTLINIKPINFSPFSNFSILAMLIILILNVWIFNLNPMAFSRVINPLEFFNNDPREQLSKLNKPYSNNVIFLVITVSMLMGFVLMFFSHNKVNLFSVSTILSEETNTIQYLIDFLMLSLIFFLLTYGKFIFMVLVGQMLNLDKLVDTLFLKIIQSSYYFYIALFLLVFMLSIDNARWLIPLRPYIMFPFLIFYGIRFITLYIVSKPPTSFINLYLFSYLCVIEIIPLIIGIKFAM</sequence>
<keyword evidence="1" id="KW-1133">Transmembrane helix</keyword>
<protein>
    <recommendedName>
        <fullName evidence="5">DUF4271 domain-containing protein</fullName>
    </recommendedName>
</protein>
<evidence type="ECO:0000313" key="4">
    <source>
        <dbReference type="Proteomes" id="UP000199532"/>
    </source>
</evidence>
<feature type="signal peptide" evidence="2">
    <location>
        <begin position="1"/>
        <end position="25"/>
    </location>
</feature>
<dbReference type="AlphaFoldDB" id="A0A1H6Z1V3"/>
<evidence type="ECO:0000256" key="2">
    <source>
        <dbReference type="SAM" id="SignalP"/>
    </source>
</evidence>
<dbReference type="InterPro" id="IPR025367">
    <property type="entry name" value="DUF4271"/>
</dbReference>
<keyword evidence="4" id="KW-1185">Reference proteome</keyword>
<dbReference type="STRING" id="408657.SAMN04487995_4871"/>
<keyword evidence="1" id="KW-0812">Transmembrane</keyword>
<feature type="transmembrane region" description="Helical" evidence="1">
    <location>
        <begin position="343"/>
        <end position="361"/>
    </location>
</feature>
<gene>
    <name evidence="3" type="ORF">SAMN04487995_4871</name>
</gene>
<evidence type="ECO:0000313" key="3">
    <source>
        <dbReference type="EMBL" id="SEJ47451.1"/>
    </source>
</evidence>
<feature type="transmembrane region" description="Helical" evidence="1">
    <location>
        <begin position="172"/>
        <end position="191"/>
    </location>
</feature>
<dbReference type="RefSeq" id="WP_090339222.1">
    <property type="nucleotide sequence ID" value="NZ_FNXY01000008.1"/>
</dbReference>
<proteinExistence type="predicted"/>
<feature type="transmembrane region" description="Helical" evidence="1">
    <location>
        <begin position="266"/>
        <end position="294"/>
    </location>
</feature>
<evidence type="ECO:0008006" key="5">
    <source>
        <dbReference type="Google" id="ProtNLM"/>
    </source>
</evidence>
<accession>A0A1H6Z1V3</accession>
<organism evidence="3 4">
    <name type="scientific">Dyadobacter koreensis</name>
    <dbReference type="NCBI Taxonomy" id="408657"/>
    <lineage>
        <taxon>Bacteria</taxon>
        <taxon>Pseudomonadati</taxon>
        <taxon>Bacteroidota</taxon>
        <taxon>Cytophagia</taxon>
        <taxon>Cytophagales</taxon>
        <taxon>Spirosomataceae</taxon>
        <taxon>Dyadobacter</taxon>
    </lineage>
</organism>
<feature type="transmembrane region" description="Helical" evidence="1">
    <location>
        <begin position="315"/>
        <end position="337"/>
    </location>
</feature>
<keyword evidence="1" id="KW-0472">Membrane</keyword>
<evidence type="ECO:0000256" key="1">
    <source>
        <dbReference type="SAM" id="Phobius"/>
    </source>
</evidence>
<feature type="transmembrane region" description="Helical" evidence="1">
    <location>
        <begin position="373"/>
        <end position="392"/>
    </location>
</feature>
<dbReference type="OrthoDB" id="975088at2"/>
<name>A0A1H6Z1V3_9BACT</name>
<dbReference type="EMBL" id="FNXY01000008">
    <property type="protein sequence ID" value="SEJ47451.1"/>
    <property type="molecule type" value="Genomic_DNA"/>
</dbReference>
<reference evidence="3 4" key="1">
    <citation type="submission" date="2016-10" db="EMBL/GenBank/DDBJ databases">
        <authorList>
            <person name="de Groot N.N."/>
        </authorList>
    </citation>
    <scope>NUCLEOTIDE SEQUENCE [LARGE SCALE GENOMIC DNA]</scope>
    <source>
        <strain evidence="3 4">DSM 19938</strain>
    </source>
</reference>
<keyword evidence="2" id="KW-0732">Signal</keyword>